<evidence type="ECO:0000256" key="11">
    <source>
        <dbReference type="SAM" id="Phobius"/>
    </source>
</evidence>
<comment type="subcellular location">
    <subcellularLocation>
        <location evidence="1">Cell membrane</location>
        <topology evidence="1">Multi-pass membrane protein</topology>
    </subcellularLocation>
</comment>
<name>A0A644URZ9_9ZZZZ</name>
<dbReference type="PROSITE" id="PS50283">
    <property type="entry name" value="NA_SOLUT_SYMP_3"/>
    <property type="match status" value="1"/>
</dbReference>
<evidence type="ECO:0000256" key="3">
    <source>
        <dbReference type="ARBA" id="ARBA00022448"/>
    </source>
</evidence>
<keyword evidence="7" id="KW-0915">Sodium</keyword>
<keyword evidence="9 11" id="KW-0472">Membrane</keyword>
<dbReference type="InterPro" id="IPR038377">
    <property type="entry name" value="Na/Glc_symporter_sf"/>
</dbReference>
<feature type="transmembrane region" description="Helical" evidence="11">
    <location>
        <begin position="181"/>
        <end position="202"/>
    </location>
</feature>
<dbReference type="Gene3D" id="1.20.1730.10">
    <property type="entry name" value="Sodium/glucose cotransporter"/>
    <property type="match status" value="1"/>
</dbReference>
<proteinExistence type="inferred from homology"/>
<reference evidence="12" key="1">
    <citation type="submission" date="2019-08" db="EMBL/GenBank/DDBJ databases">
        <authorList>
            <person name="Kucharzyk K."/>
            <person name="Murdoch R.W."/>
            <person name="Higgins S."/>
            <person name="Loffler F."/>
        </authorList>
    </citation>
    <scope>NUCLEOTIDE SEQUENCE</scope>
</reference>
<evidence type="ECO:0008006" key="13">
    <source>
        <dbReference type="Google" id="ProtNLM"/>
    </source>
</evidence>
<feature type="transmembrane region" description="Helical" evidence="11">
    <location>
        <begin position="457"/>
        <end position="474"/>
    </location>
</feature>
<feature type="transmembrane region" description="Helical" evidence="11">
    <location>
        <begin position="270"/>
        <end position="292"/>
    </location>
</feature>
<comment type="similarity">
    <text evidence="2">Belongs to the sodium:solute symporter (SSF) (TC 2.A.21) family.</text>
</comment>
<evidence type="ECO:0000256" key="2">
    <source>
        <dbReference type="ARBA" id="ARBA00006434"/>
    </source>
</evidence>
<comment type="caution">
    <text evidence="12">The sequence shown here is derived from an EMBL/GenBank/DDBJ whole genome shotgun (WGS) entry which is preliminary data.</text>
</comment>
<evidence type="ECO:0000256" key="7">
    <source>
        <dbReference type="ARBA" id="ARBA00023053"/>
    </source>
</evidence>
<evidence type="ECO:0000256" key="1">
    <source>
        <dbReference type="ARBA" id="ARBA00004651"/>
    </source>
</evidence>
<gene>
    <name evidence="12" type="ORF">SDC9_27415</name>
</gene>
<feature type="transmembrane region" description="Helical" evidence="11">
    <location>
        <begin position="118"/>
        <end position="145"/>
    </location>
</feature>
<evidence type="ECO:0000256" key="5">
    <source>
        <dbReference type="ARBA" id="ARBA00022692"/>
    </source>
</evidence>
<dbReference type="Pfam" id="PF00474">
    <property type="entry name" value="SSF"/>
    <property type="match status" value="1"/>
</dbReference>
<keyword evidence="5 11" id="KW-0812">Transmembrane</keyword>
<feature type="transmembrane region" description="Helical" evidence="11">
    <location>
        <begin position="232"/>
        <end position="249"/>
    </location>
</feature>
<dbReference type="InterPro" id="IPR001734">
    <property type="entry name" value="Na/solute_symporter"/>
</dbReference>
<evidence type="ECO:0000256" key="9">
    <source>
        <dbReference type="ARBA" id="ARBA00023136"/>
    </source>
</evidence>
<dbReference type="InterPro" id="IPR051163">
    <property type="entry name" value="Sodium:Solute_Symporter_SSF"/>
</dbReference>
<dbReference type="GO" id="GO:0006814">
    <property type="term" value="P:sodium ion transport"/>
    <property type="evidence" value="ECO:0007669"/>
    <property type="project" value="UniProtKB-KW"/>
</dbReference>
<evidence type="ECO:0000256" key="10">
    <source>
        <dbReference type="ARBA" id="ARBA00023201"/>
    </source>
</evidence>
<evidence type="ECO:0000256" key="4">
    <source>
        <dbReference type="ARBA" id="ARBA00022475"/>
    </source>
</evidence>
<feature type="transmembrane region" description="Helical" evidence="11">
    <location>
        <begin position="44"/>
        <end position="65"/>
    </location>
</feature>
<dbReference type="PANTHER" id="PTHR42985:SF47">
    <property type="entry name" value="INTEGRAL MEMBRANE TRANSPORT PROTEIN"/>
    <property type="match status" value="1"/>
</dbReference>
<protein>
    <recommendedName>
        <fullName evidence="13">Sodium/glucose cotransporter</fullName>
    </recommendedName>
</protein>
<accession>A0A644URZ9</accession>
<dbReference type="AlphaFoldDB" id="A0A644URZ9"/>
<dbReference type="EMBL" id="VSSQ01000150">
    <property type="protein sequence ID" value="MPL81495.1"/>
    <property type="molecule type" value="Genomic_DNA"/>
</dbReference>
<keyword evidence="4" id="KW-1003">Cell membrane</keyword>
<keyword evidence="8" id="KW-0406">Ion transport</keyword>
<feature type="transmembrane region" description="Helical" evidence="11">
    <location>
        <begin position="71"/>
        <end position="97"/>
    </location>
</feature>
<keyword evidence="10" id="KW-0739">Sodium transport</keyword>
<feature type="transmembrane region" description="Helical" evidence="11">
    <location>
        <begin position="312"/>
        <end position="333"/>
    </location>
</feature>
<sequence length="484" mass="55141">MEQIIFWAFVLYTLLLFLITYLTARKANNQSFFSGNKRSPWFVVAYGMIGASLSGVTFMSVPGWVNERSFTYMLTVFGFFLGYLVIAFILMPTYYKLNLTSIYKYLETRFGRFSHKTGSFYFLLSRTLGASLRMFIVIIVLQNFVFESWGVPFELTVILFLSLILLFTFKGGIKTIIWTDTLQTTFMLTALVMCFVMVAQAMNMSVGDMFSSIYKSDYTTIFVTDSSSRLTWWKQILGGMFICISMTGLDQEMMQKNLSCKNIKSAQKNMITFSITLFFVNFLFLMLGAALYMYSSQMGIDVKGDSLFPTIAINHLTPLAGVVFIIGLISALFPSADGALTSLTTAFSIDFLNLEHRKDYTEKKKTRVRHIVHACFALLFVGIIIFYYRHQNQHLIDILYQVASITYGPLLGLFAFGLLTKREVKDKFVPIICILSPVICFILSANSLKWFNYSFDFELLLLNGFLTFVGLLAISHKRKAIAVN</sequence>
<feature type="transmembrane region" description="Helical" evidence="11">
    <location>
        <begin position="371"/>
        <end position="388"/>
    </location>
</feature>
<dbReference type="GO" id="GO:0015293">
    <property type="term" value="F:symporter activity"/>
    <property type="evidence" value="ECO:0007669"/>
    <property type="project" value="TreeGrafter"/>
</dbReference>
<evidence type="ECO:0000313" key="12">
    <source>
        <dbReference type="EMBL" id="MPL81495.1"/>
    </source>
</evidence>
<feature type="transmembrane region" description="Helical" evidence="11">
    <location>
        <begin position="151"/>
        <end position="169"/>
    </location>
</feature>
<feature type="transmembrane region" description="Helical" evidence="11">
    <location>
        <begin position="431"/>
        <end position="451"/>
    </location>
</feature>
<organism evidence="12">
    <name type="scientific">bioreactor metagenome</name>
    <dbReference type="NCBI Taxonomy" id="1076179"/>
    <lineage>
        <taxon>unclassified sequences</taxon>
        <taxon>metagenomes</taxon>
        <taxon>ecological metagenomes</taxon>
    </lineage>
</organism>
<dbReference type="CDD" id="cd10326">
    <property type="entry name" value="SLC5sbd_NIS-like"/>
    <property type="match status" value="1"/>
</dbReference>
<evidence type="ECO:0000256" key="6">
    <source>
        <dbReference type="ARBA" id="ARBA00022989"/>
    </source>
</evidence>
<keyword evidence="6 11" id="KW-1133">Transmembrane helix</keyword>
<evidence type="ECO:0000256" key="8">
    <source>
        <dbReference type="ARBA" id="ARBA00023065"/>
    </source>
</evidence>
<feature type="transmembrane region" description="Helical" evidence="11">
    <location>
        <begin position="6"/>
        <end position="24"/>
    </location>
</feature>
<dbReference type="PANTHER" id="PTHR42985">
    <property type="entry name" value="SODIUM-COUPLED MONOCARBOXYLATE TRANSPORTER"/>
    <property type="match status" value="1"/>
</dbReference>
<feature type="transmembrane region" description="Helical" evidence="11">
    <location>
        <begin position="400"/>
        <end position="419"/>
    </location>
</feature>
<keyword evidence="3" id="KW-0813">Transport</keyword>
<dbReference type="GO" id="GO:0005886">
    <property type="term" value="C:plasma membrane"/>
    <property type="evidence" value="ECO:0007669"/>
    <property type="project" value="UniProtKB-SubCell"/>
</dbReference>